<dbReference type="GO" id="GO:0035556">
    <property type="term" value="P:intracellular signal transduction"/>
    <property type="evidence" value="ECO:0007669"/>
    <property type="project" value="InterPro"/>
</dbReference>
<feature type="region of interest" description="Disordered" evidence="7">
    <location>
        <begin position="504"/>
        <end position="543"/>
    </location>
</feature>
<comment type="similarity">
    <text evidence="2">Belongs to the IML1 family.</text>
</comment>
<dbReference type="InterPro" id="IPR036388">
    <property type="entry name" value="WH-like_DNA-bd_sf"/>
</dbReference>
<feature type="compositionally biased region" description="Polar residues" evidence="7">
    <location>
        <begin position="793"/>
        <end position="803"/>
    </location>
</feature>
<dbReference type="Pfam" id="PF24438">
    <property type="entry name" value="IML1_N_fung"/>
    <property type="match status" value="1"/>
</dbReference>
<feature type="region of interest" description="Disordered" evidence="7">
    <location>
        <begin position="1720"/>
        <end position="1765"/>
    </location>
</feature>
<sequence>MSNSGMSAKRTRVQKVCTLWTHDDNFSKDDVVFNGEKFLELPATPGSLIQVIALKYGTAVRDFQSTAKAPAMDTSQSNLDDSFQNIKGAHTKRSRRGSVKITLDENGAVIQEGRDVDSERSYTFVAKPFPAELKSKHSNLQVSIAERIAKVFGLRNRMQVIVTLADEEKHSASHVEITFRDEYLARADMWRMSIAELSHRTVYRGQKLVFMGTIRAAVKNVYINGQSTHSGYFSAMTKPVFRSESARYVLFIQMSKEMWDFDAEGAGEIMFNKVVNGFLPDLFKRWLKISAKHVVTIILFTRMQYDEGTIPEHPYGTTNTNDFESRSGRFRDYYRVVVSDMASGDWINILYQLKKEFRAFLRDVSLVPKGEPGSMKTNYSDPEKPDSGLMIAGKPSTAAQGNILEAINLAGAQFAKDYIDRDLVRTGISVVVVTAGTGVFEVDFNMLKLTTDTLVGSGMGIDLVCLSPMPLHSVPLFKYRSPQSVSSIKQTTVGQERVFLRDTLNEQDESTPRQHQPNFGPSLRPSPTPPQILLNDPPSTSEQDLDEWRYAMPHWVDVSFWSGTTDEIIELSKLRKPDRVVKKVQKKGGTFALRCQMYELQMMGVMENEFGDISLPYLEEEPSYPHRPREELGQSEKRRLGDPHAMTTVVRINGSFPPKDAKDHTYDQLDEIKTMHKTWMDAYDENVFRSAMDRQGGGTQDHADVDAEARPPTKRDSPEQAFKPSFMSSSYQSMSSSLGKTARPPPELGFQQLIRERSREPETQSLRGSVLHVPEFKGSRAPRADVLARQLAMNRTGNPQRPSVYQKGGSGDSNDNRRSMQSTPPHSPAGSRGNSPPRDIGLPALPTPKPAPPTKARPSNWFLRHMSFAGKTTASSEPTTGEATIDITTGDVKPARLTVENNQRGAIAEKLASTRSTNVEKPSQPINIRSASRTGPLGNSPSSDQAGRSIETVKGLHSVKNSLPSHSSSVAKDPGSTFLIAGSRATGESINAKLELLSSSGGANTIPRTLSPTSAIAPWAVLVNPCNPKKNTIDVANQFRRWQHVFPKRLKTASVKWKSLCSPAAVPLTNEYFPTAEQLATEYNESPYKIVQNDDEDVLEAPKTRESLVRELIAFRLSHGWQILVGSAVAEASGGREQDISSIFHSDYMSHDGDTIFMNVGNSIHQLVCVAGGEVEVKRYSRKPTTALQSSAGIDTPFPYKPYIRTALEDGYHSRDVILRPPRPEYNWNFIDTFLAGYHDEFSEILRFWRARFVLIPVEIPTISRRPLPMLAEDSEEEIRLEGIRKLTQVWQKYRYVPPEERHFQATTSKKQKDPNPLAIEYHTRDPSAVVAAVTDNTLLNDTDSEFTTSLFSESEQYHTSNIDIEKLADDMQSDKGIPMLDRRWHWRLHTNCFLGFDFTSWLLSNFKDIETRDEAVELGNQLMRKGLFQHVQKRHAFRDGNFFYQIAADYRAPRPESRAGWFGIRRVDRSVPSTPLPEGPRASPIASRSLRSRPSTSSSDSSSIDEKDGEKTPTRQGTPKRKVLLSRVMRYDVDPRKRSYRPEIISLHYDRLHNPDNCYHIRIDWMNVTAKLIEDAIVSWATNVEKYGLKLVEVPIAEASNIIDHHPFRSPYTVTLAMQPPQSLPQPEIPYDTSHFSPSYPKTDKLAYHKALLRKLNFVLDIEATDSFPPDVEVRYSWGNPDYKYTQFIHRSGVLLAQITNEGNILLLANRLAHNRAKDTSRFRPTDPYEHKRATADKDRMATTPAERANSHRSPFSSPLARPVQDSSLLHTALTEKFTSNATTPAPLPNTNISHTQTPEQIKDEVEAFCSSSTLLSAFYKEALKPAPVPSPSPRILPVLDNNIPTLGLPPAISIHGASPGTGNGGWSLGGNVIGSGNGIAGRRMGSDGSSGGNVGGILGGRRRSILPDDVMLPKRSGSQGSAGTG</sequence>
<evidence type="ECO:0000256" key="6">
    <source>
        <dbReference type="ARBA" id="ARBA00023136"/>
    </source>
</evidence>
<dbReference type="InterPro" id="IPR057068">
    <property type="entry name" value="IML1_N_fung"/>
</dbReference>
<dbReference type="GO" id="GO:0010508">
    <property type="term" value="P:positive regulation of autophagy"/>
    <property type="evidence" value="ECO:0007669"/>
    <property type="project" value="TreeGrafter"/>
</dbReference>
<dbReference type="GO" id="GO:1990130">
    <property type="term" value="C:GATOR1 complex"/>
    <property type="evidence" value="ECO:0007669"/>
    <property type="project" value="TreeGrafter"/>
</dbReference>
<feature type="region of interest" description="Disordered" evidence="7">
    <location>
        <begin position="1780"/>
        <end position="1800"/>
    </location>
</feature>
<keyword evidence="5" id="KW-0926">Vacuole</keyword>
<dbReference type="Pfam" id="PF12257">
    <property type="entry name" value="IML1"/>
    <property type="match status" value="1"/>
</dbReference>
<feature type="region of interest" description="Disordered" evidence="7">
    <location>
        <begin position="912"/>
        <end position="947"/>
    </location>
</feature>
<feature type="compositionally biased region" description="Pro residues" evidence="7">
    <location>
        <begin position="845"/>
        <end position="855"/>
    </location>
</feature>
<evidence type="ECO:0000256" key="5">
    <source>
        <dbReference type="ARBA" id="ARBA00022554"/>
    </source>
</evidence>
<keyword evidence="10" id="KW-1185">Reference proteome</keyword>
<dbReference type="SUPFAM" id="SSF46785">
    <property type="entry name" value="Winged helix' DNA-binding domain"/>
    <property type="match status" value="1"/>
</dbReference>
<dbReference type="PANTHER" id="PTHR13179:SF8">
    <property type="entry name" value="GATOR COMPLEX PROTEIN DEPDC5"/>
    <property type="match status" value="1"/>
</dbReference>
<feature type="compositionally biased region" description="Basic and acidic residues" evidence="7">
    <location>
        <begin position="623"/>
        <end position="640"/>
    </location>
</feature>
<dbReference type="GO" id="GO:0005096">
    <property type="term" value="F:GTPase activator activity"/>
    <property type="evidence" value="ECO:0007669"/>
    <property type="project" value="InterPro"/>
</dbReference>
<dbReference type="OrthoDB" id="39497at2759"/>
<keyword evidence="6" id="KW-0472">Membrane</keyword>
<dbReference type="InterPro" id="IPR027244">
    <property type="entry name" value="IML1"/>
</dbReference>
<dbReference type="GO" id="GO:1904262">
    <property type="term" value="P:negative regulation of TORC1 signaling"/>
    <property type="evidence" value="ECO:0007669"/>
    <property type="project" value="TreeGrafter"/>
</dbReference>
<evidence type="ECO:0000313" key="9">
    <source>
        <dbReference type="EMBL" id="KAF2645599.1"/>
    </source>
</evidence>
<dbReference type="SMART" id="SM00049">
    <property type="entry name" value="DEP"/>
    <property type="match status" value="1"/>
</dbReference>
<evidence type="ECO:0000256" key="4">
    <source>
        <dbReference type="ARBA" id="ARBA00021881"/>
    </source>
</evidence>
<dbReference type="PANTHER" id="PTHR13179">
    <property type="entry name" value="DEP DOMAIN CONTAINING PROTEIN 5"/>
    <property type="match status" value="1"/>
</dbReference>
<evidence type="ECO:0000256" key="2">
    <source>
        <dbReference type="ARBA" id="ARBA00005643"/>
    </source>
</evidence>
<feature type="region of interest" description="Disordered" evidence="7">
    <location>
        <begin position="692"/>
        <end position="746"/>
    </location>
</feature>
<gene>
    <name evidence="9" type="ORF">P280DRAFT_390089</name>
</gene>
<dbReference type="InterPro" id="IPR045838">
    <property type="entry name" value="DEPDC5_CTD"/>
</dbReference>
<feature type="region of interest" description="Disordered" evidence="7">
    <location>
        <begin position="1881"/>
        <end position="1927"/>
    </location>
</feature>
<name>A0A6A6SCU5_9PLEO</name>
<dbReference type="InterPro" id="IPR048255">
    <property type="entry name" value="IML1_N"/>
</dbReference>
<evidence type="ECO:0000259" key="8">
    <source>
        <dbReference type="PROSITE" id="PS50186"/>
    </source>
</evidence>
<evidence type="ECO:0000256" key="3">
    <source>
        <dbReference type="ARBA" id="ARBA00018529"/>
    </source>
</evidence>
<dbReference type="InterPro" id="IPR000591">
    <property type="entry name" value="DEP_dom"/>
</dbReference>
<feature type="compositionally biased region" description="Low complexity" evidence="7">
    <location>
        <begin position="725"/>
        <end position="737"/>
    </location>
</feature>
<dbReference type="Proteomes" id="UP000799753">
    <property type="component" value="Unassembled WGS sequence"/>
</dbReference>
<feature type="region of interest" description="Disordered" evidence="7">
    <location>
        <begin position="621"/>
        <end position="640"/>
    </location>
</feature>
<evidence type="ECO:0000256" key="1">
    <source>
        <dbReference type="ARBA" id="ARBA00004148"/>
    </source>
</evidence>
<dbReference type="Gene3D" id="1.10.10.10">
    <property type="entry name" value="Winged helix-like DNA-binding domain superfamily/Winged helix DNA-binding domain"/>
    <property type="match status" value="1"/>
</dbReference>
<dbReference type="EMBL" id="MU006777">
    <property type="protein sequence ID" value="KAF2645599.1"/>
    <property type="molecule type" value="Genomic_DNA"/>
</dbReference>
<protein>
    <recommendedName>
        <fullName evidence="3">Vacuolar membrane-associated protein IML1</fullName>
    </recommendedName>
    <alternativeName>
        <fullName evidence="4">Vacuolar membrane-associated protein iml1</fullName>
    </alternativeName>
</protein>
<evidence type="ECO:0000313" key="10">
    <source>
        <dbReference type="Proteomes" id="UP000799753"/>
    </source>
</evidence>
<accession>A0A6A6SCU5</accession>
<dbReference type="GO" id="GO:0005774">
    <property type="term" value="C:vacuolar membrane"/>
    <property type="evidence" value="ECO:0007669"/>
    <property type="project" value="UniProtKB-SubCell"/>
</dbReference>
<feature type="compositionally biased region" description="Gly residues" evidence="7">
    <location>
        <begin position="1890"/>
        <end position="1901"/>
    </location>
</feature>
<proteinExistence type="inferred from homology"/>
<feature type="region of interest" description="Disordered" evidence="7">
    <location>
        <begin position="793"/>
        <end position="860"/>
    </location>
</feature>
<dbReference type="InterPro" id="IPR036390">
    <property type="entry name" value="WH_DNA-bd_sf"/>
</dbReference>
<dbReference type="PROSITE" id="PS50186">
    <property type="entry name" value="DEP"/>
    <property type="match status" value="1"/>
</dbReference>
<feature type="compositionally biased region" description="Basic and acidic residues" evidence="7">
    <location>
        <begin position="701"/>
        <end position="718"/>
    </location>
</feature>
<dbReference type="Pfam" id="PF19418">
    <property type="entry name" value="DEPDC5_CTD"/>
    <property type="match status" value="1"/>
</dbReference>
<feature type="domain" description="DEP" evidence="8">
    <location>
        <begin position="1374"/>
        <end position="1449"/>
    </location>
</feature>
<feature type="compositionally biased region" description="Polar residues" evidence="7">
    <location>
        <begin position="913"/>
        <end position="946"/>
    </location>
</feature>
<feature type="compositionally biased region" description="Basic and acidic residues" evidence="7">
    <location>
        <begin position="1720"/>
        <end position="1742"/>
    </location>
</feature>
<evidence type="ECO:0000256" key="7">
    <source>
        <dbReference type="SAM" id="MobiDB-lite"/>
    </source>
</evidence>
<feature type="compositionally biased region" description="Low complexity" evidence="7">
    <location>
        <begin position="1488"/>
        <end position="1503"/>
    </location>
</feature>
<dbReference type="Pfam" id="PF00610">
    <property type="entry name" value="DEP"/>
    <property type="match status" value="1"/>
</dbReference>
<feature type="region of interest" description="Disordered" evidence="7">
    <location>
        <begin position="1473"/>
        <end position="1522"/>
    </location>
</feature>
<organism evidence="9 10">
    <name type="scientific">Massarina eburnea CBS 473.64</name>
    <dbReference type="NCBI Taxonomy" id="1395130"/>
    <lineage>
        <taxon>Eukaryota</taxon>
        <taxon>Fungi</taxon>
        <taxon>Dikarya</taxon>
        <taxon>Ascomycota</taxon>
        <taxon>Pezizomycotina</taxon>
        <taxon>Dothideomycetes</taxon>
        <taxon>Pleosporomycetidae</taxon>
        <taxon>Pleosporales</taxon>
        <taxon>Massarineae</taxon>
        <taxon>Massarinaceae</taxon>
        <taxon>Massarina</taxon>
    </lineage>
</organism>
<dbReference type="CDD" id="cd04449">
    <property type="entry name" value="DEP_DEPDC5-like"/>
    <property type="match status" value="1"/>
</dbReference>
<comment type="subcellular location">
    <subcellularLocation>
        <location evidence="1">Vacuole membrane</location>
        <topology evidence="1">Peripheral membrane protein</topology>
    </subcellularLocation>
</comment>
<reference evidence="9" key="1">
    <citation type="journal article" date="2020" name="Stud. Mycol.">
        <title>101 Dothideomycetes genomes: a test case for predicting lifestyles and emergence of pathogens.</title>
        <authorList>
            <person name="Haridas S."/>
            <person name="Albert R."/>
            <person name="Binder M."/>
            <person name="Bloem J."/>
            <person name="Labutti K."/>
            <person name="Salamov A."/>
            <person name="Andreopoulos B."/>
            <person name="Baker S."/>
            <person name="Barry K."/>
            <person name="Bills G."/>
            <person name="Bluhm B."/>
            <person name="Cannon C."/>
            <person name="Castanera R."/>
            <person name="Culley D."/>
            <person name="Daum C."/>
            <person name="Ezra D."/>
            <person name="Gonzalez J."/>
            <person name="Henrissat B."/>
            <person name="Kuo A."/>
            <person name="Liang C."/>
            <person name="Lipzen A."/>
            <person name="Lutzoni F."/>
            <person name="Magnuson J."/>
            <person name="Mondo S."/>
            <person name="Nolan M."/>
            <person name="Ohm R."/>
            <person name="Pangilinan J."/>
            <person name="Park H.-J."/>
            <person name="Ramirez L."/>
            <person name="Alfaro M."/>
            <person name="Sun H."/>
            <person name="Tritt A."/>
            <person name="Yoshinaga Y."/>
            <person name="Zwiers L.-H."/>
            <person name="Turgeon B."/>
            <person name="Goodwin S."/>
            <person name="Spatafora J."/>
            <person name="Crous P."/>
            <person name="Grigoriev I."/>
        </authorList>
    </citation>
    <scope>NUCLEOTIDE SEQUENCE</scope>
    <source>
        <strain evidence="9">CBS 473.64</strain>
    </source>
</reference>
<feature type="compositionally biased region" description="Basic and acidic residues" evidence="7">
    <location>
        <begin position="1505"/>
        <end position="1514"/>
    </location>
</feature>